<evidence type="ECO:0000313" key="3">
    <source>
        <dbReference type="Proteomes" id="UP000559626"/>
    </source>
</evidence>
<accession>A0A7Y0FMS2</accession>
<evidence type="ECO:0000259" key="1">
    <source>
        <dbReference type="Pfam" id="PF05685"/>
    </source>
</evidence>
<reference evidence="2 3" key="1">
    <citation type="submission" date="2020-04" db="EMBL/GenBank/DDBJ databases">
        <title>Hymenobacter polaris sp. nov., isolated from Arctic soil.</title>
        <authorList>
            <person name="Dahal R.H."/>
        </authorList>
    </citation>
    <scope>NUCLEOTIDE SEQUENCE [LARGE SCALE GENOMIC DNA]</scope>
    <source>
        <strain evidence="2 3">RP-2-7</strain>
    </source>
</reference>
<dbReference type="PANTHER" id="PTHR36558">
    <property type="entry name" value="GLR1098 PROTEIN"/>
    <property type="match status" value="1"/>
</dbReference>
<keyword evidence="3" id="KW-1185">Reference proteome</keyword>
<sequence length="206" mass="22808">MTTTAPVTSLADLDPAGTYSYADYLSWQFQELVELWRGKIMRRMSAPTDLHQAIVGALNYKFYGHLLGKPCQVRVAPYDVRLPQPGRAAEAETIHTVVQPDICVICDPRKIEPRGCLGAPDLIVEVLSPGTAARDWKGKYDLYEEAGVGEYWIVAPMEQDITVFVRDAATGRYRLAGEYGEPGPVPSPLLPGLGLQWADIFLESNR</sequence>
<name>A0A7Y0FMS2_9BACT</name>
<keyword evidence="2" id="KW-0378">Hydrolase</keyword>
<protein>
    <submittedName>
        <fullName evidence="2">Uma2 family endonuclease</fullName>
    </submittedName>
</protein>
<dbReference type="CDD" id="cd06260">
    <property type="entry name" value="DUF820-like"/>
    <property type="match status" value="1"/>
</dbReference>
<keyword evidence="2" id="KW-0255">Endonuclease</keyword>
<comment type="caution">
    <text evidence="2">The sequence shown here is derived from an EMBL/GenBank/DDBJ whole genome shotgun (WGS) entry which is preliminary data.</text>
</comment>
<dbReference type="InterPro" id="IPR008538">
    <property type="entry name" value="Uma2"/>
</dbReference>
<dbReference type="Gene3D" id="3.90.1570.10">
    <property type="entry name" value="tt1808, chain A"/>
    <property type="match status" value="1"/>
</dbReference>
<dbReference type="Pfam" id="PF05685">
    <property type="entry name" value="Uma2"/>
    <property type="match status" value="1"/>
</dbReference>
<organism evidence="2 3">
    <name type="scientific">Hymenobacter polaris</name>
    <dbReference type="NCBI Taxonomy" id="2682546"/>
    <lineage>
        <taxon>Bacteria</taxon>
        <taxon>Pseudomonadati</taxon>
        <taxon>Bacteroidota</taxon>
        <taxon>Cytophagia</taxon>
        <taxon>Cytophagales</taxon>
        <taxon>Hymenobacteraceae</taxon>
        <taxon>Hymenobacter</taxon>
    </lineage>
</organism>
<proteinExistence type="predicted"/>
<gene>
    <name evidence="2" type="ORF">HHL22_10910</name>
</gene>
<dbReference type="AlphaFoldDB" id="A0A7Y0FMS2"/>
<dbReference type="InterPro" id="IPR012296">
    <property type="entry name" value="Nuclease_put_TT1808"/>
</dbReference>
<dbReference type="InterPro" id="IPR011335">
    <property type="entry name" value="Restrct_endonuc-II-like"/>
</dbReference>
<dbReference type="RefSeq" id="WP_169531222.1">
    <property type="nucleotide sequence ID" value="NZ_JABBGH010000002.1"/>
</dbReference>
<dbReference type="SUPFAM" id="SSF52980">
    <property type="entry name" value="Restriction endonuclease-like"/>
    <property type="match status" value="1"/>
</dbReference>
<feature type="domain" description="Putative restriction endonuclease" evidence="1">
    <location>
        <begin position="23"/>
        <end position="196"/>
    </location>
</feature>
<evidence type="ECO:0000313" key="2">
    <source>
        <dbReference type="EMBL" id="NML65715.1"/>
    </source>
</evidence>
<dbReference type="PANTHER" id="PTHR36558:SF1">
    <property type="entry name" value="RESTRICTION ENDONUCLEASE DOMAIN-CONTAINING PROTEIN-RELATED"/>
    <property type="match status" value="1"/>
</dbReference>
<keyword evidence="2" id="KW-0540">Nuclease</keyword>
<dbReference type="EMBL" id="JABBGH010000002">
    <property type="protein sequence ID" value="NML65715.1"/>
    <property type="molecule type" value="Genomic_DNA"/>
</dbReference>
<dbReference type="Proteomes" id="UP000559626">
    <property type="component" value="Unassembled WGS sequence"/>
</dbReference>
<dbReference type="GO" id="GO:0004519">
    <property type="term" value="F:endonuclease activity"/>
    <property type="evidence" value="ECO:0007669"/>
    <property type="project" value="UniProtKB-KW"/>
</dbReference>